<name>W1PDR9_AMBTC</name>
<protein>
    <submittedName>
        <fullName evidence="1">Uncharacterized protein</fullName>
    </submittedName>
</protein>
<dbReference type="Gramene" id="ERN08087">
    <property type="protein sequence ID" value="ERN08087"/>
    <property type="gene ID" value="AMTR_s00012p00266270"/>
</dbReference>
<evidence type="ECO:0000313" key="1">
    <source>
        <dbReference type="EMBL" id="ERN08087.1"/>
    </source>
</evidence>
<proteinExistence type="predicted"/>
<evidence type="ECO:0000313" key="2">
    <source>
        <dbReference type="Proteomes" id="UP000017836"/>
    </source>
</evidence>
<gene>
    <name evidence="1" type="ORF">AMTR_s00012p00266270</name>
</gene>
<keyword evidence="2" id="KW-1185">Reference proteome</keyword>
<sequence length="80" mass="9198">MCKERGLPEIVACYEQRAGSTAELEEQKRGVVQRREGCSAAKMGNYEERDAQRRREGCSAAKKRKEARLIEAEEVMNFQF</sequence>
<dbReference type="AlphaFoldDB" id="W1PDR9"/>
<accession>W1PDR9</accession>
<dbReference type="EMBL" id="KI393609">
    <property type="protein sequence ID" value="ERN08087.1"/>
    <property type="molecule type" value="Genomic_DNA"/>
</dbReference>
<dbReference type="HOGENOM" id="CLU_2592929_0_0_1"/>
<reference evidence="2" key="1">
    <citation type="journal article" date="2013" name="Science">
        <title>The Amborella genome and the evolution of flowering plants.</title>
        <authorList>
            <consortium name="Amborella Genome Project"/>
        </authorList>
    </citation>
    <scope>NUCLEOTIDE SEQUENCE [LARGE SCALE GENOMIC DNA]</scope>
</reference>
<dbReference type="Proteomes" id="UP000017836">
    <property type="component" value="Unassembled WGS sequence"/>
</dbReference>
<organism evidence="1 2">
    <name type="scientific">Amborella trichopoda</name>
    <dbReference type="NCBI Taxonomy" id="13333"/>
    <lineage>
        <taxon>Eukaryota</taxon>
        <taxon>Viridiplantae</taxon>
        <taxon>Streptophyta</taxon>
        <taxon>Embryophyta</taxon>
        <taxon>Tracheophyta</taxon>
        <taxon>Spermatophyta</taxon>
        <taxon>Magnoliopsida</taxon>
        <taxon>Amborellales</taxon>
        <taxon>Amborellaceae</taxon>
        <taxon>Amborella</taxon>
    </lineage>
</organism>